<feature type="transmembrane region" description="Helical" evidence="1">
    <location>
        <begin position="12"/>
        <end position="30"/>
    </location>
</feature>
<dbReference type="InterPro" id="IPR046350">
    <property type="entry name" value="Cystatin_sf"/>
</dbReference>
<keyword evidence="1" id="KW-0472">Membrane</keyword>
<organism evidence="2 3">
    <name type="scientific">Oldenlandia corymbosa var. corymbosa</name>
    <dbReference type="NCBI Taxonomy" id="529605"/>
    <lineage>
        <taxon>Eukaryota</taxon>
        <taxon>Viridiplantae</taxon>
        <taxon>Streptophyta</taxon>
        <taxon>Embryophyta</taxon>
        <taxon>Tracheophyta</taxon>
        <taxon>Spermatophyta</taxon>
        <taxon>Magnoliopsida</taxon>
        <taxon>eudicotyledons</taxon>
        <taxon>Gunneridae</taxon>
        <taxon>Pentapetalae</taxon>
        <taxon>asterids</taxon>
        <taxon>lamiids</taxon>
        <taxon>Gentianales</taxon>
        <taxon>Rubiaceae</taxon>
        <taxon>Rubioideae</taxon>
        <taxon>Spermacoceae</taxon>
        <taxon>Hedyotis-Oldenlandia complex</taxon>
        <taxon>Oldenlandia</taxon>
    </lineage>
</organism>
<dbReference type="SUPFAM" id="SSF54403">
    <property type="entry name" value="Cystatin/monellin"/>
    <property type="match status" value="1"/>
</dbReference>
<protein>
    <submittedName>
        <fullName evidence="2">OLC1v1021172C1</fullName>
    </submittedName>
</protein>
<sequence length="139" mass="15753">METVARMSITEFQLLTVACLCMGMIIYVTTVDKSCHPRIHPVDPNHPQVVGNARFAIATQNNQTNGHGGQLGLEFKYVIRAEREYQYVCDYIDHLVIEASDGKNGSSLYEAAVRMSNVGFRTLKSLEFFQEMKEKLDFN</sequence>
<evidence type="ECO:0000313" key="3">
    <source>
        <dbReference type="Proteomes" id="UP001161247"/>
    </source>
</evidence>
<evidence type="ECO:0000313" key="2">
    <source>
        <dbReference type="EMBL" id="CAI9087168.1"/>
    </source>
</evidence>
<dbReference type="AlphaFoldDB" id="A0AAV1BWA2"/>
<reference evidence="2" key="1">
    <citation type="submission" date="2023-03" db="EMBL/GenBank/DDBJ databases">
        <authorList>
            <person name="Julca I."/>
        </authorList>
    </citation>
    <scope>NUCLEOTIDE SEQUENCE</scope>
</reference>
<gene>
    <name evidence="2" type="ORF">OLC1_LOCUS60</name>
</gene>
<dbReference type="EMBL" id="OX459118">
    <property type="protein sequence ID" value="CAI9087168.1"/>
    <property type="molecule type" value="Genomic_DNA"/>
</dbReference>
<evidence type="ECO:0000256" key="1">
    <source>
        <dbReference type="SAM" id="Phobius"/>
    </source>
</evidence>
<name>A0AAV1BWA2_OLDCO</name>
<dbReference type="Proteomes" id="UP001161247">
    <property type="component" value="Chromosome 1"/>
</dbReference>
<dbReference type="Gene3D" id="3.10.450.10">
    <property type="match status" value="1"/>
</dbReference>
<keyword evidence="3" id="KW-1185">Reference proteome</keyword>
<keyword evidence="1" id="KW-0812">Transmembrane</keyword>
<keyword evidence="1" id="KW-1133">Transmembrane helix</keyword>
<accession>A0AAV1BWA2</accession>
<proteinExistence type="predicted"/>